<dbReference type="AlphaFoldDB" id="Q2PYE8"/>
<sequence length="287" mass="32556">MAYCLDIPNKELRVAGALEISKSDLKLCQQDGVVPLRGAVSDEWVERLRQAIEKDISEPGPYFHGYIPDNGIGGFHGNVRICESDATFNEFCSNGPLPALAAQFFDAKKVNLFYDQLFVKEPNTENRTRWHNDLPYWPVRGHQIMSFWVALDHVTLDSGALEFIRGSHLWDIWYQPETFGKTAGHGEYERNPDYVDIPAIQESRDDYEIVSWDLNPGDVYAFHAMAVHGAGGNNRSSVRRRGYTVRYTGDDAVYDDRTGTNLNLRSHSHQDGSLLDSARFPVVWESI</sequence>
<proteinExistence type="predicted"/>
<name>Q2PYE8_9BACT</name>
<reference evidence="1" key="1">
    <citation type="journal article" date="2006" name="Appl. Environ. Microbiol.">
        <title>Comparative genomics of DNA fragments from six Antarctic marine planktonic bacteria.</title>
        <authorList>
            <person name="Grzymski J.J."/>
            <person name="Carter B.J."/>
            <person name="DeLong E.F."/>
            <person name="Feldman R.A."/>
            <person name="Ghadiri A."/>
            <person name="Murray A.E."/>
        </authorList>
    </citation>
    <scope>NUCLEOTIDE SEQUENCE</scope>
</reference>
<keyword evidence="1" id="KW-0560">Oxidoreductase</keyword>
<dbReference type="Gene3D" id="2.60.120.620">
    <property type="entry name" value="q2cbj1_9rhob like domain"/>
    <property type="match status" value="1"/>
</dbReference>
<organism evidence="1">
    <name type="scientific">uncultured marine bacterium Ant4E12</name>
    <dbReference type="NCBI Taxonomy" id="360424"/>
    <lineage>
        <taxon>Bacteria</taxon>
        <taxon>environmental samples</taxon>
    </lineage>
</organism>
<dbReference type="SUPFAM" id="SSF51197">
    <property type="entry name" value="Clavaminate synthase-like"/>
    <property type="match status" value="1"/>
</dbReference>
<dbReference type="GO" id="GO:0005506">
    <property type="term" value="F:iron ion binding"/>
    <property type="evidence" value="ECO:0007669"/>
    <property type="project" value="UniProtKB-ARBA"/>
</dbReference>
<protein>
    <submittedName>
        <fullName evidence="1">Phytanoyl-CoA dioxygenase (PhyH) family</fullName>
    </submittedName>
</protein>
<dbReference type="GO" id="GO:0016706">
    <property type="term" value="F:2-oxoglutarate-dependent dioxygenase activity"/>
    <property type="evidence" value="ECO:0007669"/>
    <property type="project" value="UniProtKB-ARBA"/>
</dbReference>
<dbReference type="EMBL" id="DQ295238">
    <property type="protein sequence ID" value="ABC25279.1"/>
    <property type="molecule type" value="Genomic_DNA"/>
</dbReference>
<keyword evidence="1" id="KW-0223">Dioxygenase</keyword>
<dbReference type="Pfam" id="PF05721">
    <property type="entry name" value="PhyH"/>
    <property type="match status" value="1"/>
</dbReference>
<dbReference type="PANTHER" id="PTHR20883:SF49">
    <property type="entry name" value="PHYTANOYL-COA DIOXYGENASE"/>
    <property type="match status" value="1"/>
</dbReference>
<accession>Q2PYE8</accession>
<dbReference type="InterPro" id="IPR008775">
    <property type="entry name" value="Phytyl_CoA_dOase-like"/>
</dbReference>
<dbReference type="PANTHER" id="PTHR20883">
    <property type="entry name" value="PHYTANOYL-COA DIOXYGENASE DOMAIN CONTAINING 1"/>
    <property type="match status" value="1"/>
</dbReference>
<evidence type="ECO:0000313" key="1">
    <source>
        <dbReference type="EMBL" id="ABC25279.1"/>
    </source>
</evidence>